<protein>
    <recommendedName>
        <fullName evidence="3">PNPLA domain-containing protein</fullName>
    </recommendedName>
</protein>
<comment type="caution">
    <text evidence="1">The sequence shown here is derived from an EMBL/GenBank/DDBJ whole genome shotgun (WGS) entry which is preliminary data.</text>
</comment>
<keyword evidence="2" id="KW-1185">Reference proteome</keyword>
<evidence type="ECO:0008006" key="3">
    <source>
        <dbReference type="Google" id="ProtNLM"/>
    </source>
</evidence>
<accession>A0ABQ7V579</accession>
<dbReference type="Proteomes" id="UP000826656">
    <property type="component" value="Unassembled WGS sequence"/>
</dbReference>
<dbReference type="EMBL" id="JAIVGD010000015">
    <property type="protein sequence ID" value="KAH0759240.1"/>
    <property type="molecule type" value="Genomic_DNA"/>
</dbReference>
<name>A0ABQ7V579_SOLTU</name>
<proteinExistence type="predicted"/>
<evidence type="ECO:0000313" key="1">
    <source>
        <dbReference type="EMBL" id="KAH0759240.1"/>
    </source>
</evidence>
<evidence type="ECO:0000313" key="2">
    <source>
        <dbReference type="Proteomes" id="UP000826656"/>
    </source>
</evidence>
<reference evidence="1 2" key="1">
    <citation type="journal article" date="2021" name="bioRxiv">
        <title>Chromosome-scale and haplotype-resolved genome assembly of a tetraploid potato cultivar.</title>
        <authorList>
            <person name="Sun H."/>
            <person name="Jiao W.-B."/>
            <person name="Krause K."/>
            <person name="Campoy J.A."/>
            <person name="Goel M."/>
            <person name="Folz-Donahue K."/>
            <person name="Kukat C."/>
            <person name="Huettel B."/>
            <person name="Schneeberger K."/>
        </authorList>
    </citation>
    <scope>NUCLEOTIDE SEQUENCE [LARGE SCALE GENOMIC DNA]</scope>
    <source>
        <strain evidence="1">SolTubOtavaFocal</strain>
        <tissue evidence="1">Leaves</tissue>
    </source>
</reference>
<gene>
    <name evidence="1" type="ORF">KY290_022733</name>
</gene>
<sequence>MVDLSQAPDMDRFSGDNPLEWVIQTEKYFIFYDILLEHKLSWASFYLDGEALKCTIPNFPSPQSWNVPSDYNKVKSAHQVFDKKSNKTPDIVVDVENATMLIKSDSAEMLDTQAKEKIFHSISDETKEEAEFPIPQHVSKPLVYNNEAHKVFDKFSVGCKDVILESRKVLTITTYTIKENDYAIDVGNEDKNEEEEVEEEEKLFTIENKIQLVPAFVGILPLWIDSTFSTFGDFAMFNMLHKLGITRCLEEMSEMLSTCRYDQLINRGIIDHFSRLGHASLILTLHLFPPDQFGLAFPFDPGSRSLTMFLRVTRNYVFCVALDNLDHNKLIMSILWNSCIWVGKGQEQCLPGILLPKSREFGRAEKMQGLLGAFAARYSEQFSDILVNKDDVLLLTIFGVVHISKTTLSYLGFGPGPYLAYDIFAKLPEHKLRPSIITGSSLSSIMCCIVATYSWTELQRFIEDYLDYIFMEYECGFPVKEFHSHDVKVEISKFIMSAIFLCKIWERLMKNQLRAGQRQNKWMVDGCAESIQDHILYFANIEQFVLTTFGRERATNIVPYPNLEDKVPTEDGSIVMNQPKPNANTFTNVTQLVIGSRRSNKIRRPLQKLI</sequence>
<organism evidence="1 2">
    <name type="scientific">Solanum tuberosum</name>
    <name type="common">Potato</name>
    <dbReference type="NCBI Taxonomy" id="4113"/>
    <lineage>
        <taxon>Eukaryota</taxon>
        <taxon>Viridiplantae</taxon>
        <taxon>Streptophyta</taxon>
        <taxon>Embryophyta</taxon>
        <taxon>Tracheophyta</taxon>
        <taxon>Spermatophyta</taxon>
        <taxon>Magnoliopsida</taxon>
        <taxon>eudicotyledons</taxon>
        <taxon>Gunneridae</taxon>
        <taxon>Pentapetalae</taxon>
        <taxon>asterids</taxon>
        <taxon>lamiids</taxon>
        <taxon>Solanales</taxon>
        <taxon>Solanaceae</taxon>
        <taxon>Solanoideae</taxon>
        <taxon>Solaneae</taxon>
        <taxon>Solanum</taxon>
    </lineage>
</organism>